<evidence type="ECO:0000259" key="5">
    <source>
        <dbReference type="PROSITE" id="PS50113"/>
    </source>
</evidence>
<evidence type="ECO:0000313" key="6">
    <source>
        <dbReference type="EMBL" id="GFD60481.1"/>
    </source>
</evidence>
<name>A0A699XU64_TANCI</name>
<keyword evidence="2" id="KW-0716">Sensory transduction</keyword>
<keyword evidence="1" id="KW-0600">Photoreceptor protein</keyword>
<dbReference type="InterPro" id="IPR035965">
    <property type="entry name" value="PAS-like_dom_sf"/>
</dbReference>
<gene>
    <name evidence="6" type="ORF">Tci_932450</name>
</gene>
<evidence type="ECO:0000256" key="2">
    <source>
        <dbReference type="ARBA" id="ARBA00022606"/>
    </source>
</evidence>
<dbReference type="NCBIfam" id="TIGR00229">
    <property type="entry name" value="sensory_box"/>
    <property type="match status" value="1"/>
</dbReference>
<evidence type="ECO:0000256" key="3">
    <source>
        <dbReference type="ARBA" id="ARBA00022991"/>
    </source>
</evidence>
<evidence type="ECO:0000256" key="1">
    <source>
        <dbReference type="ARBA" id="ARBA00022543"/>
    </source>
</evidence>
<dbReference type="AlphaFoldDB" id="A0A699XU64"/>
<comment type="caution">
    <text evidence="6">The sequence shown here is derived from an EMBL/GenBank/DDBJ whole genome shotgun (WGS) entry which is preliminary data.</text>
</comment>
<keyword evidence="3" id="KW-0157">Chromophore</keyword>
<accession>A0A699XU64</accession>
<dbReference type="SUPFAM" id="SSF55785">
    <property type="entry name" value="PYP-like sensor domain (PAS domain)"/>
    <property type="match status" value="1"/>
</dbReference>
<proteinExistence type="predicted"/>
<sequence>LPVEDIIGRTPTELDIWGIPGIGPGILERLQKGSIRNLEMPFRRKDGRTFSGLVSAEPFDLDSTPAVVVVVRDITQLKQA</sequence>
<protein>
    <recommendedName>
        <fullName evidence="5">PAC domain-containing protein</fullName>
    </recommendedName>
</protein>
<dbReference type="PROSITE" id="PS50113">
    <property type="entry name" value="PAC"/>
    <property type="match status" value="1"/>
</dbReference>
<feature type="non-terminal residue" evidence="6">
    <location>
        <position position="1"/>
    </location>
</feature>
<dbReference type="CDD" id="cd00130">
    <property type="entry name" value="PAS"/>
    <property type="match status" value="1"/>
</dbReference>
<feature type="non-terminal residue" evidence="6">
    <location>
        <position position="80"/>
    </location>
</feature>
<evidence type="ECO:0000256" key="4">
    <source>
        <dbReference type="ARBA" id="ARBA00023170"/>
    </source>
</evidence>
<dbReference type="InterPro" id="IPR000014">
    <property type="entry name" value="PAS"/>
</dbReference>
<dbReference type="GO" id="GO:0009881">
    <property type="term" value="F:photoreceptor activity"/>
    <property type="evidence" value="ECO:0007669"/>
    <property type="project" value="UniProtKB-KW"/>
</dbReference>
<reference evidence="6" key="1">
    <citation type="journal article" date="2019" name="Sci. Rep.">
        <title>Draft genome of Tanacetum cinerariifolium, the natural source of mosquito coil.</title>
        <authorList>
            <person name="Yamashiro T."/>
            <person name="Shiraishi A."/>
            <person name="Satake H."/>
            <person name="Nakayama K."/>
        </authorList>
    </citation>
    <scope>NUCLEOTIDE SEQUENCE</scope>
</reference>
<organism evidence="6">
    <name type="scientific">Tanacetum cinerariifolium</name>
    <name type="common">Dalmatian daisy</name>
    <name type="synonym">Chrysanthemum cinerariifolium</name>
    <dbReference type="NCBI Taxonomy" id="118510"/>
    <lineage>
        <taxon>Eukaryota</taxon>
        <taxon>Viridiplantae</taxon>
        <taxon>Streptophyta</taxon>
        <taxon>Embryophyta</taxon>
        <taxon>Tracheophyta</taxon>
        <taxon>Spermatophyta</taxon>
        <taxon>Magnoliopsida</taxon>
        <taxon>eudicotyledons</taxon>
        <taxon>Gunneridae</taxon>
        <taxon>Pentapetalae</taxon>
        <taxon>asterids</taxon>
        <taxon>campanulids</taxon>
        <taxon>Asterales</taxon>
        <taxon>Asteraceae</taxon>
        <taxon>Asteroideae</taxon>
        <taxon>Anthemideae</taxon>
        <taxon>Anthemidinae</taxon>
        <taxon>Tanacetum</taxon>
    </lineage>
</organism>
<feature type="domain" description="PAC" evidence="5">
    <location>
        <begin position="36"/>
        <end position="80"/>
    </location>
</feature>
<keyword evidence="4" id="KW-0675">Receptor</keyword>
<dbReference type="InterPro" id="IPR000700">
    <property type="entry name" value="PAS-assoc_C"/>
</dbReference>
<dbReference type="EMBL" id="BKCJ011878137">
    <property type="protein sequence ID" value="GFD60481.1"/>
    <property type="molecule type" value="Genomic_DNA"/>
</dbReference>
<dbReference type="Gene3D" id="3.30.450.20">
    <property type="entry name" value="PAS domain"/>
    <property type="match status" value="1"/>
</dbReference>